<keyword evidence="5" id="KW-1185">Reference proteome</keyword>
<evidence type="ECO:0000256" key="1">
    <source>
        <dbReference type="SAM" id="SignalP"/>
    </source>
</evidence>
<accession>A0ABP8MMJ1</accession>
<dbReference type="PANTHER" id="PTHR31084:SF0">
    <property type="entry name" value="ALPHA-L-FUCOSIDASE 2"/>
    <property type="match status" value="1"/>
</dbReference>
<comment type="caution">
    <text evidence="4">The sequence shown here is derived from an EMBL/GenBank/DDBJ whole genome shotgun (WGS) entry which is preliminary data.</text>
</comment>
<organism evidence="4 5">
    <name type="scientific">Nibrella saemangeumensis</name>
    <dbReference type="NCBI Taxonomy" id="1084526"/>
    <lineage>
        <taxon>Bacteria</taxon>
        <taxon>Pseudomonadati</taxon>
        <taxon>Bacteroidota</taxon>
        <taxon>Cytophagia</taxon>
        <taxon>Cytophagales</taxon>
        <taxon>Spirosomataceae</taxon>
        <taxon>Nibrella</taxon>
    </lineage>
</organism>
<reference evidence="5" key="1">
    <citation type="journal article" date="2019" name="Int. J. Syst. Evol. Microbiol.">
        <title>The Global Catalogue of Microorganisms (GCM) 10K type strain sequencing project: providing services to taxonomists for standard genome sequencing and annotation.</title>
        <authorList>
            <consortium name="The Broad Institute Genomics Platform"/>
            <consortium name="The Broad Institute Genome Sequencing Center for Infectious Disease"/>
            <person name="Wu L."/>
            <person name="Ma J."/>
        </authorList>
    </citation>
    <scope>NUCLEOTIDE SEQUENCE [LARGE SCALE GENOMIC DNA]</scope>
    <source>
        <strain evidence="5">JCM 17927</strain>
    </source>
</reference>
<feature type="domain" description="Alpha fucosidase A-like C-terminal" evidence="2">
    <location>
        <begin position="660"/>
        <end position="730"/>
    </location>
</feature>
<dbReference type="RefSeq" id="WP_345242638.1">
    <property type="nucleotide sequence ID" value="NZ_BAABHD010000022.1"/>
</dbReference>
<dbReference type="Pfam" id="PF22124">
    <property type="entry name" value="Glyco_hydro_95_cat"/>
    <property type="match status" value="1"/>
</dbReference>
<evidence type="ECO:0000313" key="5">
    <source>
        <dbReference type="Proteomes" id="UP001501175"/>
    </source>
</evidence>
<dbReference type="Proteomes" id="UP001501175">
    <property type="component" value="Unassembled WGS sequence"/>
</dbReference>
<evidence type="ECO:0000259" key="2">
    <source>
        <dbReference type="Pfam" id="PF21307"/>
    </source>
</evidence>
<dbReference type="EMBL" id="BAABHD010000022">
    <property type="protein sequence ID" value="GAA4453109.1"/>
    <property type="molecule type" value="Genomic_DNA"/>
</dbReference>
<gene>
    <name evidence="4" type="ORF">GCM10023189_17690</name>
</gene>
<dbReference type="InterPro" id="IPR012341">
    <property type="entry name" value="6hp_glycosidase-like_sf"/>
</dbReference>
<evidence type="ECO:0000259" key="3">
    <source>
        <dbReference type="Pfam" id="PF22124"/>
    </source>
</evidence>
<dbReference type="SUPFAM" id="SSF48208">
    <property type="entry name" value="Six-hairpin glycosidases"/>
    <property type="match status" value="1"/>
</dbReference>
<feature type="domain" description="Glycosyl hydrolase family 95 catalytic" evidence="3">
    <location>
        <begin position="304"/>
        <end position="658"/>
    </location>
</feature>
<keyword evidence="1" id="KW-0732">Signal</keyword>
<feature type="signal peptide" evidence="1">
    <location>
        <begin position="1"/>
        <end position="26"/>
    </location>
</feature>
<dbReference type="InterPro" id="IPR049053">
    <property type="entry name" value="AFCA-like_C"/>
</dbReference>
<dbReference type="Pfam" id="PF21307">
    <property type="entry name" value="Glyco_hydro_95_C"/>
    <property type="match status" value="1"/>
</dbReference>
<dbReference type="PANTHER" id="PTHR31084">
    <property type="entry name" value="ALPHA-L-FUCOSIDASE 2"/>
    <property type="match status" value="1"/>
</dbReference>
<dbReference type="InterPro" id="IPR008928">
    <property type="entry name" value="6-hairpin_glycosidase_sf"/>
</dbReference>
<name>A0ABP8MMJ1_9BACT</name>
<protein>
    <recommendedName>
        <fullName evidence="6">Alpha-L-fucosidase 2</fullName>
    </recommendedName>
</protein>
<evidence type="ECO:0000313" key="4">
    <source>
        <dbReference type="EMBL" id="GAA4453109.1"/>
    </source>
</evidence>
<evidence type="ECO:0008006" key="6">
    <source>
        <dbReference type="Google" id="ProtNLM"/>
    </source>
</evidence>
<feature type="chain" id="PRO_5045667813" description="Alpha-L-fucosidase 2" evidence="1">
    <location>
        <begin position="27"/>
        <end position="757"/>
    </location>
</feature>
<proteinExistence type="predicted"/>
<sequence>MQLKRAFVTSLFCLVALVGVSQPVPAYNLTSTHLPRRWDEGLPLGNGMVGSLIWKKGDSLRFSLDRVDLWDQRPMKGLFRPEFTYQWVHQQVQKNEYKIVQDYFDAPYDREPAPTKIPGAALTFAIPEDASQAQLDIRTAQAQVKWPNGMQLRSFVHATHPVGWFQLIGAPAAVLPTLIPPAYQTGTPEEKPNSLDGDNLIRLGYPQGNVVREANRMAYHQPGWETFAYDVEVQWQRRGDTLTGVWSISTNKQPQTARQYAEAAWKRGIIADWQSHQNWWQSFWAKSSLQVPDDTLTRQWYLEQYKFGAAARKGAPAISLQAVWTADNGRIPPWKGDYHHDLNTQLSYWPAYSGNHLDEAEGYIDFLERCRPEFARFTRQYFQVNGLAAPGVTTLDGTAMGGWIQYSCSPTTAAWLAQHYYWQWRYTMDRQFLKNKAYPWFRDVATMLENVTVKDEQGMRKLPISSSPEINNNKITAWFHQMTNYDLALCRYVFQYAAELAGELGNQAEASRWRNVLAEFPDYALSENAELKFAPSLPYKESHRHFSHLMAIHPLGLIKWEDGPQAQTIIKNSITLLEKIGPDFWCGYSWSWLGNLKARAKDGAGAANALKIFARAFCSTNSFHLNGDQTKSGYSTLTYRPFTLEGNLAYAAGLQEMLLQSYAGFIEIFPAIPATWTNVRFDNLRAEGAFLVSARRTPGGSDQVTLTSEKGGTTQVKLPAGNYKVNSLQKGKVVRGDEGFIRVTLQPGGAATLSIYQ</sequence>
<dbReference type="Gene3D" id="1.50.10.10">
    <property type="match status" value="1"/>
</dbReference>
<dbReference type="InterPro" id="IPR054363">
    <property type="entry name" value="GH95_cat"/>
</dbReference>